<dbReference type="GO" id="GO:0005737">
    <property type="term" value="C:cytoplasm"/>
    <property type="evidence" value="ECO:0007669"/>
    <property type="project" value="TreeGrafter"/>
</dbReference>
<sequence length="904" mass="99964">MSTDKAHNENSSECGSEAKRRSQLRSEKRKSEVLIAAQSLDSELQHVKNLKRISIGSLDMLIDPEMEYRVSPTTSQASSLSDDSVSIESLPQEEHGERYSVEEAVGETLSFANDDSIDVTSAEYLQESVAPAISQVSSSGRSLSGVRRGGLSSKSPSDEIINPKSREGPVKQNLLWVPANQHPSVKPENYLELVQDTLHTLKIDKDFDAPSEQHPPTKSALKTTSSPSNQLRSGSSAIVRRPSGLRKSYTELEDLLKQELENDGGEHNEKARGAKCATGLQQATRSTSLRDITEELTRISNRAGFTDEDAVSLARTLSMAGSYDNPEMVNQSPGSNNQTDGELEYASSIFTKGGLAIPVRSSLRRSKFNSYRRRTPSGSSLGSSSLPSSISEAAPQPQAEKPSVPSTRATESAVQSPSSISDFNEIYDHYRQSSLGSLSDLNSTENDHEDPLETSRASDDKSSAAIKDQYEFYDDSLNHIGKVQRVDIDHTSQTSRKKTGWNWFGKKTAKDQEPVKGVERRFSNDFVNVKENETKTTNRPLDKVSHSRHRHHRLENNDGRERQDLVTTHANTSSLKKAKRGNKFIHLFKRNRSSSTGHRDTDEGSGSQGNIKKGISGVLRTRASSNNLTERHQAPNSENRIDYSIDGLPSDQEKPSRVTHNFQGHAEEPITKLQPSVNVTSTIKKTVTTDLDSSEKLSLYSTDNSEDSPSSTVQFEHEIDLKLADGGHFDTEKKTGANIDSSIAVREDPEDVLQKSSSADSLKRDIDSKHPEATKTGLEEKPAQIVAPAAGGYILPPRKLTFDDVMKPERPNSPMVFSDSSFGFPLPPLTISTVVMIDQRLPINVERAIYRLSHLKLGDPKRELRQQVVLSNFMYAYLNLVNHSLYLQQLEEQNATSISTDDME</sequence>
<feature type="compositionally biased region" description="Polar residues" evidence="1">
    <location>
        <begin position="328"/>
        <end position="340"/>
    </location>
</feature>
<feature type="region of interest" description="Disordered" evidence="1">
    <location>
        <begin position="747"/>
        <end position="778"/>
    </location>
</feature>
<feature type="compositionally biased region" description="Polar residues" evidence="1">
    <location>
        <begin position="214"/>
        <end position="236"/>
    </location>
</feature>
<feature type="compositionally biased region" description="Low complexity" evidence="1">
    <location>
        <begin position="136"/>
        <end position="153"/>
    </location>
</feature>
<feature type="compositionally biased region" description="Basic and acidic residues" evidence="1">
    <location>
        <begin position="445"/>
        <end position="462"/>
    </location>
</feature>
<dbReference type="Pfam" id="PF08632">
    <property type="entry name" value="Zds_C"/>
    <property type="match status" value="1"/>
</dbReference>
<dbReference type="SMART" id="SM01327">
    <property type="entry name" value="Zds_C"/>
    <property type="match status" value="1"/>
</dbReference>
<dbReference type="Proteomes" id="UP000190274">
    <property type="component" value="Chromosome H"/>
</dbReference>
<gene>
    <name evidence="3" type="ORF">LADA_0H05490G</name>
</gene>
<dbReference type="InterPro" id="IPR040206">
    <property type="entry name" value="Zds1/2"/>
</dbReference>
<feature type="compositionally biased region" description="Basic and acidic residues" evidence="1">
    <location>
        <begin position="629"/>
        <end position="643"/>
    </location>
</feature>
<feature type="compositionally biased region" description="Polar residues" evidence="1">
    <location>
        <begin position="404"/>
        <end position="420"/>
    </location>
</feature>
<protein>
    <submittedName>
        <fullName evidence="3">LADA_0H05490g1_1</fullName>
    </submittedName>
</protein>
<accession>A0A1G4K1D8</accession>
<feature type="compositionally biased region" description="Basic and acidic residues" evidence="1">
    <location>
        <begin position="533"/>
        <end position="545"/>
    </location>
</feature>
<dbReference type="PANTHER" id="PTHR28089:SF1">
    <property type="entry name" value="PROTEIN ZDS1-RELATED"/>
    <property type="match status" value="1"/>
</dbReference>
<dbReference type="OrthoDB" id="5589766at2759"/>
<dbReference type="AlphaFoldDB" id="A0A1G4K1D8"/>
<feature type="compositionally biased region" description="Basic and acidic residues" evidence="1">
    <location>
        <begin position="761"/>
        <end position="778"/>
    </location>
</feature>
<organism evidence="3 4">
    <name type="scientific">Lachancea dasiensis</name>
    <dbReference type="NCBI Taxonomy" id="1072105"/>
    <lineage>
        <taxon>Eukaryota</taxon>
        <taxon>Fungi</taxon>
        <taxon>Dikarya</taxon>
        <taxon>Ascomycota</taxon>
        <taxon>Saccharomycotina</taxon>
        <taxon>Saccharomycetes</taxon>
        <taxon>Saccharomycetales</taxon>
        <taxon>Saccharomycetaceae</taxon>
        <taxon>Lachancea</taxon>
    </lineage>
</organism>
<dbReference type="GO" id="GO:0030010">
    <property type="term" value="P:establishment of cell polarity"/>
    <property type="evidence" value="ECO:0007669"/>
    <property type="project" value="TreeGrafter"/>
</dbReference>
<feature type="compositionally biased region" description="Low complexity" evidence="1">
    <location>
        <begin position="75"/>
        <end position="89"/>
    </location>
</feature>
<feature type="domain" description="Protein Zds1 C-terminal" evidence="2">
    <location>
        <begin position="830"/>
        <end position="882"/>
    </location>
</feature>
<evidence type="ECO:0000313" key="3">
    <source>
        <dbReference type="EMBL" id="SCU97289.1"/>
    </source>
</evidence>
<reference evidence="3 4" key="1">
    <citation type="submission" date="2016-03" db="EMBL/GenBank/DDBJ databases">
        <authorList>
            <person name="Devillers H."/>
        </authorList>
    </citation>
    <scope>NUCLEOTIDE SEQUENCE [LARGE SCALE GENOMIC DNA]</scope>
    <source>
        <strain evidence="3">CBS 10888</strain>
    </source>
</reference>
<dbReference type="PANTHER" id="PTHR28089">
    <property type="entry name" value="PROTEIN ZDS1-RELATED"/>
    <property type="match status" value="1"/>
</dbReference>
<feature type="compositionally biased region" description="Low complexity" evidence="1">
    <location>
        <begin position="376"/>
        <end position="389"/>
    </location>
</feature>
<feature type="region of interest" description="Disordered" evidence="1">
    <location>
        <begin position="533"/>
        <end position="658"/>
    </location>
</feature>
<dbReference type="GO" id="GO:0010971">
    <property type="term" value="P:positive regulation of G2/M transition of mitotic cell cycle"/>
    <property type="evidence" value="ECO:0007669"/>
    <property type="project" value="TreeGrafter"/>
</dbReference>
<dbReference type="InterPro" id="IPR013941">
    <property type="entry name" value="ZDS1_C"/>
</dbReference>
<feature type="compositionally biased region" description="Polar residues" evidence="1">
    <location>
        <begin position="699"/>
        <end position="712"/>
    </location>
</feature>
<feature type="region of interest" description="Disordered" evidence="1">
    <location>
        <begin position="437"/>
        <end position="463"/>
    </location>
</feature>
<feature type="compositionally biased region" description="Polar residues" evidence="1">
    <location>
        <begin position="565"/>
        <end position="575"/>
    </location>
</feature>
<evidence type="ECO:0000313" key="4">
    <source>
        <dbReference type="Proteomes" id="UP000190274"/>
    </source>
</evidence>
<evidence type="ECO:0000259" key="2">
    <source>
        <dbReference type="SMART" id="SM01327"/>
    </source>
</evidence>
<dbReference type="STRING" id="1266660.A0A1G4K1D8"/>
<evidence type="ECO:0000256" key="1">
    <source>
        <dbReference type="SAM" id="MobiDB-lite"/>
    </source>
</evidence>
<feature type="region of interest" description="Disordered" evidence="1">
    <location>
        <begin position="1"/>
        <end position="31"/>
    </location>
</feature>
<keyword evidence="4" id="KW-1185">Reference proteome</keyword>
<feature type="region of interest" description="Disordered" evidence="1">
    <location>
        <begin position="322"/>
        <end position="341"/>
    </location>
</feature>
<feature type="compositionally biased region" description="Basic residues" evidence="1">
    <location>
        <begin position="576"/>
        <end position="592"/>
    </location>
</feature>
<proteinExistence type="predicted"/>
<dbReference type="EMBL" id="LT598461">
    <property type="protein sequence ID" value="SCU97289.1"/>
    <property type="molecule type" value="Genomic_DNA"/>
</dbReference>
<feature type="region of interest" description="Disordered" evidence="1">
    <location>
        <begin position="368"/>
        <end position="420"/>
    </location>
</feature>
<feature type="region of interest" description="Disordered" evidence="1">
    <location>
        <begin position="690"/>
        <end position="712"/>
    </location>
</feature>
<feature type="region of interest" description="Disordered" evidence="1">
    <location>
        <begin position="207"/>
        <end position="244"/>
    </location>
</feature>
<feature type="compositionally biased region" description="Basic and acidic residues" evidence="1">
    <location>
        <begin position="554"/>
        <end position="564"/>
    </location>
</feature>
<feature type="region of interest" description="Disordered" evidence="1">
    <location>
        <begin position="136"/>
        <end position="175"/>
    </location>
</feature>
<feature type="region of interest" description="Disordered" evidence="1">
    <location>
        <begin position="69"/>
        <end position="99"/>
    </location>
</feature>
<name>A0A1G4K1D8_9SACH</name>